<sequence>MRARKFDLAPYLVVPAIVLTLSSVSLLSFRLPTHADTLPHPAAVHAALAAPAPEAATVNNPVPSMQPADDGDGDELLEHWGDPKYSQEERIQLAGMGALFLGAAAMQWKRVTRTRRFVNASKA</sequence>
<protein>
    <submittedName>
        <fullName evidence="1">Uncharacterized protein</fullName>
    </submittedName>
</protein>
<evidence type="ECO:0000313" key="1">
    <source>
        <dbReference type="EMBL" id="BDI31931.1"/>
    </source>
</evidence>
<reference evidence="1 2" key="1">
    <citation type="journal article" date="2019" name="Int. J. Syst. Evol. Microbiol.">
        <title>Capsulimonas corticalis gen. nov., sp. nov., an aerobic capsulated bacterium, of a novel bacterial order, Capsulimonadales ord. nov., of the class Armatimonadia of the phylum Armatimonadetes.</title>
        <authorList>
            <person name="Li J."/>
            <person name="Kudo C."/>
            <person name="Tonouchi A."/>
        </authorList>
    </citation>
    <scope>NUCLEOTIDE SEQUENCE [LARGE SCALE GENOMIC DNA]</scope>
    <source>
        <strain evidence="1 2">AX-7</strain>
    </source>
</reference>
<gene>
    <name evidence="1" type="ORF">CCAX7_39820</name>
</gene>
<dbReference type="EMBL" id="AP025739">
    <property type="protein sequence ID" value="BDI31931.1"/>
    <property type="molecule type" value="Genomic_DNA"/>
</dbReference>
<dbReference type="RefSeq" id="WP_119324559.1">
    <property type="nucleotide sequence ID" value="NZ_AP025739.1"/>
</dbReference>
<dbReference type="KEGG" id="ccot:CCAX7_39820"/>
<keyword evidence="2" id="KW-1185">Reference proteome</keyword>
<evidence type="ECO:0000313" key="2">
    <source>
        <dbReference type="Proteomes" id="UP000287394"/>
    </source>
</evidence>
<proteinExistence type="predicted"/>
<accession>A0A402D540</accession>
<dbReference type="Proteomes" id="UP000287394">
    <property type="component" value="Chromosome"/>
</dbReference>
<organism evidence="1 2">
    <name type="scientific">Capsulimonas corticalis</name>
    <dbReference type="NCBI Taxonomy" id="2219043"/>
    <lineage>
        <taxon>Bacteria</taxon>
        <taxon>Bacillati</taxon>
        <taxon>Armatimonadota</taxon>
        <taxon>Armatimonadia</taxon>
        <taxon>Capsulimonadales</taxon>
        <taxon>Capsulimonadaceae</taxon>
        <taxon>Capsulimonas</taxon>
    </lineage>
</organism>
<dbReference type="AlphaFoldDB" id="A0A402D540"/>
<name>A0A402D540_9BACT</name>